<reference evidence="3 4" key="1">
    <citation type="submission" date="2016-06" db="EMBL/GenBank/DDBJ databases">
        <authorList>
            <consortium name="Pathogen Informatics"/>
        </authorList>
    </citation>
    <scope>NUCLEOTIDE SEQUENCE [LARGE SCALE GENOMIC DNA]</scope>
</reference>
<feature type="transmembrane region" description="Helical" evidence="2">
    <location>
        <begin position="334"/>
        <end position="358"/>
    </location>
</feature>
<dbReference type="VEuPathDB" id="PlasmoDB:PocGH01_00071800"/>
<feature type="compositionally biased region" description="Polar residues" evidence="1">
    <location>
        <begin position="265"/>
        <end position="275"/>
    </location>
</feature>
<dbReference type="VEuPathDB" id="PlasmoDB:POWCR01_000086200"/>
<dbReference type="VEuPathDB" id="PlasmoDB:PocGH01_00234300"/>
<keyword evidence="2" id="KW-0472">Membrane</keyword>
<gene>
    <name evidence="3" type="primary">PowCR01_000086200</name>
    <name evidence="3" type="ORF">POWCR01_000086200</name>
</gene>
<evidence type="ECO:0000313" key="3">
    <source>
        <dbReference type="EMBL" id="SBT73151.1"/>
    </source>
</evidence>
<organism evidence="3 4">
    <name type="scientific">Plasmodium ovale</name>
    <name type="common">malaria parasite P. ovale</name>
    <dbReference type="NCBI Taxonomy" id="36330"/>
    <lineage>
        <taxon>Eukaryota</taxon>
        <taxon>Sar</taxon>
        <taxon>Alveolata</taxon>
        <taxon>Apicomplexa</taxon>
        <taxon>Aconoidasida</taxon>
        <taxon>Haemosporida</taxon>
        <taxon>Plasmodiidae</taxon>
        <taxon>Plasmodium</taxon>
        <taxon>Plasmodium (Plasmodium)</taxon>
    </lineage>
</organism>
<feature type="region of interest" description="Disordered" evidence="1">
    <location>
        <begin position="187"/>
        <end position="224"/>
    </location>
</feature>
<feature type="region of interest" description="Disordered" evidence="1">
    <location>
        <begin position="146"/>
        <end position="170"/>
    </location>
</feature>
<dbReference type="AlphaFoldDB" id="A0A1C3KHD4"/>
<keyword evidence="2" id="KW-1133">Transmembrane helix</keyword>
<evidence type="ECO:0000313" key="4">
    <source>
        <dbReference type="Proteomes" id="UP000243200"/>
    </source>
</evidence>
<accession>A0A1C3KHD4</accession>
<protein>
    <recommendedName>
        <fullName evidence="5">PIR protein</fullName>
    </recommendedName>
</protein>
<evidence type="ECO:0000256" key="1">
    <source>
        <dbReference type="SAM" id="MobiDB-lite"/>
    </source>
</evidence>
<proteinExistence type="predicted"/>
<dbReference type="EMBL" id="FLRJ01000256">
    <property type="protein sequence ID" value="SBT73151.1"/>
    <property type="molecule type" value="Genomic_DNA"/>
</dbReference>
<evidence type="ECO:0000256" key="2">
    <source>
        <dbReference type="SAM" id="Phobius"/>
    </source>
</evidence>
<feature type="compositionally biased region" description="Polar residues" evidence="1">
    <location>
        <begin position="306"/>
        <end position="315"/>
    </location>
</feature>
<evidence type="ECO:0008006" key="5">
    <source>
        <dbReference type="Google" id="ProtNLM"/>
    </source>
</evidence>
<sequence length="410" mass="46500">MGVDVTFSSQSKGKTCTDEYYEIDSDDDKKLEVVNETDETDSTFLQKCSILKQYLVLYNEKYNHCFNSEAAVYFLTNREMINTALMRCARYEELQATLEHGKEKEVITEKELGEKHTQHEDLAVETVSSGKEGEPTAECKEEICKTPHSREQTQEETNVIGGEEPDSRGDKVVAGFPQEPVLVYNSLSTNPDQSGHENHLSEADSEGITNTDARGHATYHSMDSPDDEVTELLTFLYRKHPVQIIFSEVAGSTLVREPPREMKQTFENVPSTGESSPLPEVSSQKKPKTEEGKQLSPELSLESAPEQASTHTGLSHSGAVLVPEEEPGTNPIKMYIIIILVILAIVLLSILIFKYAYLRGYISKKKKKKRQRIQDELDRLMYSPSIFDEKNIYLPYTQLENSYYCNEYEY</sequence>
<keyword evidence="2" id="KW-0812">Transmembrane</keyword>
<dbReference type="Proteomes" id="UP000243200">
    <property type="component" value="Unassembled WGS sequence"/>
</dbReference>
<name>A0A1C3KHD4_PLAOA</name>
<feature type="region of interest" description="Disordered" evidence="1">
    <location>
        <begin position="256"/>
        <end position="322"/>
    </location>
</feature>